<evidence type="ECO:0000259" key="1">
    <source>
        <dbReference type="Pfam" id="PF05305"/>
    </source>
</evidence>
<organism evidence="2 3">
    <name type="scientific">Sinosporangium album</name>
    <dbReference type="NCBI Taxonomy" id="504805"/>
    <lineage>
        <taxon>Bacteria</taxon>
        <taxon>Bacillati</taxon>
        <taxon>Actinomycetota</taxon>
        <taxon>Actinomycetes</taxon>
        <taxon>Streptosporangiales</taxon>
        <taxon>Streptosporangiaceae</taxon>
        <taxon>Sinosporangium</taxon>
    </lineage>
</organism>
<evidence type="ECO:0000313" key="2">
    <source>
        <dbReference type="EMBL" id="SDI28798.1"/>
    </source>
</evidence>
<sequence>MAVIIAAAVAGVLLLGGAIYYLVNTVGTASVVQATPTPLRPLPTAEAPGLDRLPVPGNRSDAENEQIFLMAIQSQQSLKDVEPARVLEMGRTMCTALDSGTPVSEVMLSGTDEFSVVDSGFIFGAAVVALCPQHQEKLNRLGIG</sequence>
<feature type="domain" description="DUF732" evidence="1">
    <location>
        <begin position="65"/>
        <end position="133"/>
    </location>
</feature>
<name>A0A1G8JC13_9ACTN</name>
<accession>A0A1G8JC13</accession>
<keyword evidence="3" id="KW-1185">Reference proteome</keyword>
<dbReference type="Proteomes" id="UP000198923">
    <property type="component" value="Unassembled WGS sequence"/>
</dbReference>
<dbReference type="AlphaFoldDB" id="A0A1G8JC13"/>
<evidence type="ECO:0000313" key="3">
    <source>
        <dbReference type="Proteomes" id="UP000198923"/>
    </source>
</evidence>
<gene>
    <name evidence="2" type="ORF">SAMN05421505_14238</name>
</gene>
<dbReference type="InterPro" id="IPR007969">
    <property type="entry name" value="DUF732"/>
</dbReference>
<dbReference type="Pfam" id="PF05305">
    <property type="entry name" value="DUF732"/>
    <property type="match status" value="1"/>
</dbReference>
<reference evidence="2 3" key="1">
    <citation type="submission" date="2016-10" db="EMBL/GenBank/DDBJ databases">
        <authorList>
            <person name="de Groot N.N."/>
        </authorList>
    </citation>
    <scope>NUCLEOTIDE SEQUENCE [LARGE SCALE GENOMIC DNA]</scope>
    <source>
        <strain evidence="2 3">CPCC 201354</strain>
    </source>
</reference>
<dbReference type="EMBL" id="FNCN01000042">
    <property type="protein sequence ID" value="SDI28798.1"/>
    <property type="molecule type" value="Genomic_DNA"/>
</dbReference>
<proteinExistence type="predicted"/>
<protein>
    <recommendedName>
        <fullName evidence="1">DUF732 domain-containing protein</fullName>
    </recommendedName>
</protein>